<evidence type="ECO:0000256" key="1">
    <source>
        <dbReference type="SAM" id="MobiDB-lite"/>
    </source>
</evidence>
<feature type="compositionally biased region" description="Basic and acidic residues" evidence="1">
    <location>
        <begin position="69"/>
        <end position="79"/>
    </location>
</feature>
<sequence>MANQLTKVVMQNILKKSGKDKGNTEGPTSNNLSKKEEKILLNVMYKNVKKKGNKDINRVTLEDLTRKNNLARKDKDYGKTKKSNTMLTLKDLASKANNQSNKTEVKNDYKNREKLKVKKSSLNSYIPKVSLNSIGKNNSLK</sequence>
<dbReference type="Proteomes" id="UP000284177">
    <property type="component" value="Unassembled WGS sequence"/>
</dbReference>
<comment type="caution">
    <text evidence="2">The sequence shown here is derived from an EMBL/GenBank/DDBJ whole genome shotgun (WGS) entry which is preliminary data.</text>
</comment>
<feature type="region of interest" description="Disordered" evidence="1">
    <location>
        <begin position="1"/>
        <end position="35"/>
    </location>
</feature>
<dbReference type="OrthoDB" id="1955227at2"/>
<gene>
    <name evidence="2" type="ORF">BET03_12225</name>
</gene>
<organism evidence="2 3">
    <name type="scientific">Thermohalobacter berrensis</name>
    <dbReference type="NCBI Taxonomy" id="99594"/>
    <lineage>
        <taxon>Bacteria</taxon>
        <taxon>Bacillati</taxon>
        <taxon>Bacillota</taxon>
        <taxon>Tissierellia</taxon>
        <taxon>Tissierellales</taxon>
        <taxon>Thermohalobacteraceae</taxon>
        <taxon>Thermohalobacter</taxon>
    </lineage>
</organism>
<feature type="region of interest" description="Disordered" evidence="1">
    <location>
        <begin position="69"/>
        <end position="116"/>
    </location>
</feature>
<dbReference type="RefSeq" id="WP_120169226.1">
    <property type="nucleotide sequence ID" value="NZ_MCIB01000016.1"/>
</dbReference>
<feature type="compositionally biased region" description="Basic and acidic residues" evidence="1">
    <location>
        <begin position="103"/>
        <end position="114"/>
    </location>
</feature>
<name>A0A419T2K5_9FIRM</name>
<protein>
    <submittedName>
        <fullName evidence="2">Uncharacterized protein</fullName>
    </submittedName>
</protein>
<evidence type="ECO:0000313" key="3">
    <source>
        <dbReference type="Proteomes" id="UP000284177"/>
    </source>
</evidence>
<evidence type="ECO:0000313" key="2">
    <source>
        <dbReference type="EMBL" id="RKD31659.1"/>
    </source>
</evidence>
<reference evidence="2 3" key="1">
    <citation type="submission" date="2016-08" db="EMBL/GenBank/DDBJ databases">
        <title>Novel Firmicutes and Novel Genomes.</title>
        <authorList>
            <person name="Poppleton D.I."/>
            <person name="Gribaldo S."/>
        </authorList>
    </citation>
    <scope>NUCLEOTIDE SEQUENCE [LARGE SCALE GENOMIC DNA]</scope>
    <source>
        <strain evidence="2 3">CTT3</strain>
    </source>
</reference>
<keyword evidence="3" id="KW-1185">Reference proteome</keyword>
<dbReference type="EMBL" id="MCIB01000016">
    <property type="protein sequence ID" value="RKD31659.1"/>
    <property type="molecule type" value="Genomic_DNA"/>
</dbReference>
<dbReference type="AlphaFoldDB" id="A0A419T2K5"/>
<accession>A0A419T2K5</accession>
<proteinExistence type="predicted"/>